<dbReference type="Proteomes" id="UP000646053">
    <property type="component" value="Unassembled WGS sequence"/>
</dbReference>
<evidence type="ECO:0000256" key="4">
    <source>
        <dbReference type="ARBA" id="ARBA00022692"/>
    </source>
</evidence>
<dbReference type="InterPro" id="IPR049177">
    <property type="entry name" value="MgtC_SapB_SrpB_YhiD_N"/>
</dbReference>
<dbReference type="PANTHER" id="PTHR33778:SF1">
    <property type="entry name" value="MAGNESIUM TRANSPORTER YHID-RELATED"/>
    <property type="match status" value="1"/>
</dbReference>
<evidence type="ECO:0000256" key="1">
    <source>
        <dbReference type="ARBA" id="ARBA00004651"/>
    </source>
</evidence>
<feature type="domain" description="MgtC/SapB/SrpB/YhiD N-terminal" evidence="8">
    <location>
        <begin position="18"/>
        <end position="148"/>
    </location>
</feature>
<keyword evidence="6 7" id="KW-0472">Membrane</keyword>
<dbReference type="AlphaFoldDB" id="A0A8J7Z5C6"/>
<evidence type="ECO:0000313" key="9">
    <source>
        <dbReference type="EMBL" id="NDJ15795.1"/>
    </source>
</evidence>
<dbReference type="PRINTS" id="PR01837">
    <property type="entry name" value="MGTCSAPBPROT"/>
</dbReference>
<evidence type="ECO:0000256" key="6">
    <source>
        <dbReference type="ARBA" id="ARBA00023136"/>
    </source>
</evidence>
<evidence type="ECO:0000313" key="10">
    <source>
        <dbReference type="Proteomes" id="UP000646053"/>
    </source>
</evidence>
<protein>
    <submittedName>
        <fullName evidence="9">MgtC/SapB family protein</fullName>
    </submittedName>
</protein>
<feature type="transmembrane region" description="Helical" evidence="7">
    <location>
        <begin position="43"/>
        <end position="61"/>
    </location>
</feature>
<evidence type="ECO:0000256" key="2">
    <source>
        <dbReference type="ARBA" id="ARBA00009298"/>
    </source>
</evidence>
<evidence type="ECO:0000256" key="3">
    <source>
        <dbReference type="ARBA" id="ARBA00022475"/>
    </source>
</evidence>
<dbReference type="RefSeq" id="WP_162421206.1">
    <property type="nucleotide sequence ID" value="NZ_WVIE01000001.1"/>
</dbReference>
<accession>A0A8J7Z5C6</accession>
<evidence type="ECO:0000256" key="7">
    <source>
        <dbReference type="SAM" id="Phobius"/>
    </source>
</evidence>
<keyword evidence="10" id="KW-1185">Reference proteome</keyword>
<comment type="caution">
    <text evidence="9">The sequence shown here is derived from an EMBL/GenBank/DDBJ whole genome shotgun (WGS) entry which is preliminary data.</text>
</comment>
<keyword evidence="3" id="KW-1003">Cell membrane</keyword>
<keyword evidence="5 7" id="KW-1133">Transmembrane helix</keyword>
<sequence>MFTSPDYAYDIFDLLLRLVLAVIAGGSVGWDREKRHKAAGLRTHILVSLGAAMFVLIPLQLDLNSLGDSVSRTVQGIAAGVGFLGAGEILHTQRHGSEEQRAKGLTSAAAIWVTAALGAVAGCGLWKLTIAGIIFTLITLAGLKKVEQWSFRRRYDDPEN</sequence>
<name>A0A8J7Z5C6_9CYAN</name>
<keyword evidence="4 7" id="KW-0812">Transmembrane</keyword>
<dbReference type="EMBL" id="WVIE01000001">
    <property type="protein sequence ID" value="NDJ15795.1"/>
    <property type="molecule type" value="Genomic_DNA"/>
</dbReference>
<proteinExistence type="inferred from homology"/>
<dbReference type="Pfam" id="PF02308">
    <property type="entry name" value="MgtC"/>
    <property type="match status" value="1"/>
</dbReference>
<dbReference type="InterPro" id="IPR003416">
    <property type="entry name" value="MgtC/SapB/SrpB/YhiD_fam"/>
</dbReference>
<feature type="transmembrane region" description="Helical" evidence="7">
    <location>
        <begin position="14"/>
        <end position="31"/>
    </location>
</feature>
<organism evidence="9 10">
    <name type="scientific">Myxacorys almedinensis A</name>
    <dbReference type="NCBI Taxonomy" id="2690445"/>
    <lineage>
        <taxon>Bacteria</taxon>
        <taxon>Bacillati</taxon>
        <taxon>Cyanobacteriota</taxon>
        <taxon>Cyanophyceae</taxon>
        <taxon>Leptolyngbyales</taxon>
        <taxon>Leptolyngbyaceae</taxon>
        <taxon>Myxacorys</taxon>
        <taxon>Myxacorys almedinensis</taxon>
    </lineage>
</organism>
<evidence type="ECO:0000256" key="5">
    <source>
        <dbReference type="ARBA" id="ARBA00022989"/>
    </source>
</evidence>
<reference evidence="9" key="1">
    <citation type="submission" date="2019-12" db="EMBL/GenBank/DDBJ databases">
        <title>High-Quality draft genome sequences of three cyanobacteria isolated from the limestone walls of the Old Cathedral of Coimbra.</title>
        <authorList>
            <person name="Tiago I."/>
            <person name="Soares F."/>
            <person name="Portugal A."/>
        </authorList>
    </citation>
    <scope>NUCLEOTIDE SEQUENCE</scope>
    <source>
        <strain evidence="9">A</strain>
    </source>
</reference>
<comment type="similarity">
    <text evidence="2">Belongs to the MgtC/SapB family.</text>
</comment>
<gene>
    <name evidence="9" type="ORF">GS601_00575</name>
</gene>
<feature type="transmembrane region" description="Helical" evidence="7">
    <location>
        <begin position="125"/>
        <end position="143"/>
    </location>
</feature>
<dbReference type="PANTHER" id="PTHR33778">
    <property type="entry name" value="PROTEIN MGTC"/>
    <property type="match status" value="1"/>
</dbReference>
<comment type="subcellular location">
    <subcellularLocation>
        <location evidence="1">Cell membrane</location>
        <topology evidence="1">Multi-pass membrane protein</topology>
    </subcellularLocation>
</comment>
<evidence type="ECO:0000259" key="8">
    <source>
        <dbReference type="Pfam" id="PF02308"/>
    </source>
</evidence>
<dbReference type="GO" id="GO:0005886">
    <property type="term" value="C:plasma membrane"/>
    <property type="evidence" value="ECO:0007669"/>
    <property type="project" value="UniProtKB-SubCell"/>
</dbReference>